<accession>A0A9X2XYM9</accession>
<feature type="transmembrane region" description="Helical" evidence="1">
    <location>
        <begin position="184"/>
        <end position="206"/>
    </location>
</feature>
<keyword evidence="1" id="KW-0812">Transmembrane</keyword>
<gene>
    <name evidence="2" type="ORF">OCK74_21960</name>
</gene>
<reference evidence="2" key="2">
    <citation type="submission" date="2023-04" db="EMBL/GenBank/DDBJ databases">
        <title>Paracnuella aquatica gen. nov., sp. nov., a member of the family Chitinophagaceae isolated from a hot spring.</title>
        <authorList>
            <person name="Wang C."/>
        </authorList>
    </citation>
    <scope>NUCLEOTIDE SEQUENCE</scope>
    <source>
        <strain evidence="2">LB-8</strain>
    </source>
</reference>
<dbReference type="PANTHER" id="PTHR34219:SF3">
    <property type="entry name" value="BLL7967 PROTEIN"/>
    <property type="match status" value="1"/>
</dbReference>
<keyword evidence="1" id="KW-1133">Transmembrane helix</keyword>
<sequence>MKSSKRIFAWHHWCGLIVGFFLLVMSTSGAILVFSEEIEEVADHAWAKVDNPAGTFAYDASFKAVREKYPEWEIRIYPQHGPNRAIIYDLRKKEQRKKIFAHPLNGQILHISDNAHKAFERQVLLLHYTWFAGTPGKVFVFLIGVLFLVSLVTGLYVYRKAIIKTFSFKVRINRRTARSFHSSLHRVVGVWSLAFNLLIVATGLALSGKIALTALKGTKASAAEQENTVVSIDKNKNFIDKNFSQFEIHLIRSRPGSSSVQFSGRYLDDPFYYGNYNSNFTLNGATQEVEKKQVLRQLPLGERLLAFSSPLHFGAYGGIWTKVLYCLLGLTPGLLSITGFVLWRRKAKSHPKPLKGNFSAARESAISSKIF</sequence>
<comment type="caution">
    <text evidence="2">The sequence shown here is derived from an EMBL/GenBank/DDBJ whole genome shotgun (WGS) entry which is preliminary data.</text>
</comment>
<dbReference type="Proteomes" id="UP001155483">
    <property type="component" value="Unassembled WGS sequence"/>
</dbReference>
<feature type="transmembrane region" description="Helical" evidence="1">
    <location>
        <begin position="138"/>
        <end position="158"/>
    </location>
</feature>
<feature type="transmembrane region" description="Helical" evidence="1">
    <location>
        <begin position="319"/>
        <end position="343"/>
    </location>
</feature>
<dbReference type="InterPro" id="IPR005625">
    <property type="entry name" value="PepSY-ass_TM"/>
</dbReference>
<name>A0A9X2XYM9_9BACT</name>
<dbReference type="EMBL" id="JAOTIF010000023">
    <property type="protein sequence ID" value="MCU7551801.1"/>
    <property type="molecule type" value="Genomic_DNA"/>
</dbReference>
<keyword evidence="3" id="KW-1185">Reference proteome</keyword>
<keyword evidence="1" id="KW-0472">Membrane</keyword>
<dbReference type="AlphaFoldDB" id="A0A9X2XYM9"/>
<evidence type="ECO:0000313" key="3">
    <source>
        <dbReference type="Proteomes" id="UP001155483"/>
    </source>
</evidence>
<organism evidence="2 3">
    <name type="scientific">Paraflavisolibacter caeni</name>
    <dbReference type="NCBI Taxonomy" id="2982496"/>
    <lineage>
        <taxon>Bacteria</taxon>
        <taxon>Pseudomonadati</taxon>
        <taxon>Bacteroidota</taxon>
        <taxon>Chitinophagia</taxon>
        <taxon>Chitinophagales</taxon>
        <taxon>Chitinophagaceae</taxon>
        <taxon>Paraflavisolibacter</taxon>
    </lineage>
</organism>
<evidence type="ECO:0000313" key="2">
    <source>
        <dbReference type="EMBL" id="MCU7551801.1"/>
    </source>
</evidence>
<proteinExistence type="predicted"/>
<reference evidence="2" key="1">
    <citation type="submission" date="2022-09" db="EMBL/GenBank/DDBJ databases">
        <authorList>
            <person name="Yuan C."/>
            <person name="Ke Z."/>
        </authorList>
    </citation>
    <scope>NUCLEOTIDE SEQUENCE</scope>
    <source>
        <strain evidence="2">LB-8</strain>
    </source>
</reference>
<dbReference type="RefSeq" id="WP_279299238.1">
    <property type="nucleotide sequence ID" value="NZ_JAOTIF010000023.1"/>
</dbReference>
<evidence type="ECO:0000256" key="1">
    <source>
        <dbReference type="SAM" id="Phobius"/>
    </source>
</evidence>
<dbReference type="PANTHER" id="PTHR34219">
    <property type="entry name" value="IRON-REGULATED INNER MEMBRANE PROTEIN-RELATED"/>
    <property type="match status" value="1"/>
</dbReference>
<feature type="transmembrane region" description="Helical" evidence="1">
    <location>
        <begin position="12"/>
        <end position="34"/>
    </location>
</feature>
<dbReference type="Pfam" id="PF03929">
    <property type="entry name" value="PepSY_TM"/>
    <property type="match status" value="1"/>
</dbReference>
<protein>
    <submittedName>
        <fullName evidence="2">PepSY domain-containing protein</fullName>
    </submittedName>
</protein>